<dbReference type="SUPFAM" id="SSF46785">
    <property type="entry name" value="Winged helix' DNA-binding domain"/>
    <property type="match status" value="1"/>
</dbReference>
<keyword evidence="3" id="KW-0804">Transcription</keyword>
<dbReference type="InterPro" id="IPR008920">
    <property type="entry name" value="TF_FadR/GntR_C"/>
</dbReference>
<evidence type="ECO:0000256" key="1">
    <source>
        <dbReference type="ARBA" id="ARBA00023015"/>
    </source>
</evidence>
<evidence type="ECO:0000256" key="3">
    <source>
        <dbReference type="ARBA" id="ARBA00023163"/>
    </source>
</evidence>
<dbReference type="Pfam" id="PF00392">
    <property type="entry name" value="GntR"/>
    <property type="match status" value="1"/>
</dbReference>
<proteinExistence type="predicted"/>
<evidence type="ECO:0000259" key="5">
    <source>
        <dbReference type="PROSITE" id="PS50949"/>
    </source>
</evidence>
<dbReference type="PRINTS" id="PR00035">
    <property type="entry name" value="HTHGNTR"/>
</dbReference>
<dbReference type="Gene3D" id="1.20.120.530">
    <property type="entry name" value="GntR ligand-binding domain-like"/>
    <property type="match status" value="1"/>
</dbReference>
<evidence type="ECO:0000256" key="2">
    <source>
        <dbReference type="ARBA" id="ARBA00023125"/>
    </source>
</evidence>
<dbReference type="InterPro" id="IPR000524">
    <property type="entry name" value="Tscrpt_reg_HTH_GntR"/>
</dbReference>
<dbReference type="GO" id="GO:0003700">
    <property type="term" value="F:DNA-binding transcription factor activity"/>
    <property type="evidence" value="ECO:0007669"/>
    <property type="project" value="InterPro"/>
</dbReference>
<dbReference type="SMART" id="SM00895">
    <property type="entry name" value="FCD"/>
    <property type="match status" value="1"/>
</dbReference>
<evidence type="ECO:0000256" key="4">
    <source>
        <dbReference type="SAM" id="MobiDB-lite"/>
    </source>
</evidence>
<dbReference type="SMART" id="SM00345">
    <property type="entry name" value="HTH_GNTR"/>
    <property type="match status" value="1"/>
</dbReference>
<dbReference type="GO" id="GO:0003677">
    <property type="term" value="F:DNA binding"/>
    <property type="evidence" value="ECO:0007669"/>
    <property type="project" value="UniProtKB-KW"/>
</dbReference>
<dbReference type="SUPFAM" id="SSF48008">
    <property type="entry name" value="GntR ligand-binding domain-like"/>
    <property type="match status" value="1"/>
</dbReference>
<gene>
    <name evidence="6" type="ORF">SDC9_49516</name>
</gene>
<protein>
    <recommendedName>
        <fullName evidence="5">HTH gntR-type domain-containing protein</fullName>
    </recommendedName>
</protein>
<feature type="domain" description="HTH gntR-type" evidence="5">
    <location>
        <begin position="10"/>
        <end position="78"/>
    </location>
</feature>
<dbReference type="PANTHER" id="PTHR43537:SF24">
    <property type="entry name" value="GLUCONATE OPERON TRANSCRIPTIONAL REPRESSOR"/>
    <property type="match status" value="1"/>
</dbReference>
<organism evidence="6">
    <name type="scientific">bioreactor metagenome</name>
    <dbReference type="NCBI Taxonomy" id="1076179"/>
    <lineage>
        <taxon>unclassified sequences</taxon>
        <taxon>metagenomes</taxon>
        <taxon>ecological metagenomes</taxon>
    </lineage>
</organism>
<dbReference type="InterPro" id="IPR036388">
    <property type="entry name" value="WH-like_DNA-bd_sf"/>
</dbReference>
<comment type="caution">
    <text evidence="6">The sequence shown here is derived from an EMBL/GenBank/DDBJ whole genome shotgun (WGS) entry which is preliminary data.</text>
</comment>
<dbReference type="PANTHER" id="PTHR43537">
    <property type="entry name" value="TRANSCRIPTIONAL REGULATOR, GNTR FAMILY"/>
    <property type="match status" value="1"/>
</dbReference>
<keyword evidence="1" id="KW-0805">Transcription regulation</keyword>
<dbReference type="InterPro" id="IPR036390">
    <property type="entry name" value="WH_DNA-bd_sf"/>
</dbReference>
<evidence type="ECO:0000313" key="6">
    <source>
        <dbReference type="EMBL" id="MPM03251.1"/>
    </source>
</evidence>
<dbReference type="Pfam" id="PF07729">
    <property type="entry name" value="FCD"/>
    <property type="match status" value="1"/>
</dbReference>
<dbReference type="Gene3D" id="1.10.10.10">
    <property type="entry name" value="Winged helix-like DNA-binding domain superfamily/Winged helix DNA-binding domain"/>
    <property type="match status" value="1"/>
</dbReference>
<keyword evidence="2" id="KW-0238">DNA-binding</keyword>
<dbReference type="PROSITE" id="PS50949">
    <property type="entry name" value="HTH_GNTR"/>
    <property type="match status" value="1"/>
</dbReference>
<name>A0A644WIC4_9ZZZZ</name>
<accession>A0A644WIC4</accession>
<sequence length="248" mass="28084">MAPANPFRPKTLAEEVASYVRKELLLSDTYPPGSFIREEELATKLGISRAPVREGLKMLEGLGLLRSIPQKGSLVVAFSPGEIEELYDIRYALEEILFREIIRRGTFTGEQQGALKKILSRMGLLGSSGDSREEILLEFSRLDMEFHLSLAALAGREWTLRLLRTVYHQIQHALLRDLATESDMDALVAEHEEILDGLQRGDLEELRKGRFFSYFERRLDPNKGKVRPELSETPGEDNQTGQKKGEKA</sequence>
<dbReference type="InterPro" id="IPR011711">
    <property type="entry name" value="GntR_C"/>
</dbReference>
<reference evidence="6" key="1">
    <citation type="submission" date="2019-08" db="EMBL/GenBank/DDBJ databases">
        <authorList>
            <person name="Kucharzyk K."/>
            <person name="Murdoch R.W."/>
            <person name="Higgins S."/>
            <person name="Loffler F."/>
        </authorList>
    </citation>
    <scope>NUCLEOTIDE SEQUENCE</scope>
</reference>
<feature type="region of interest" description="Disordered" evidence="4">
    <location>
        <begin position="223"/>
        <end position="248"/>
    </location>
</feature>
<dbReference type="EMBL" id="VSSQ01000937">
    <property type="protein sequence ID" value="MPM03251.1"/>
    <property type="molecule type" value="Genomic_DNA"/>
</dbReference>
<dbReference type="AlphaFoldDB" id="A0A644WIC4"/>